<evidence type="ECO:0000313" key="1">
    <source>
        <dbReference type="EMBL" id="JAD35035.1"/>
    </source>
</evidence>
<reference evidence="1" key="2">
    <citation type="journal article" date="2015" name="Data Brief">
        <title>Shoot transcriptome of the giant reed, Arundo donax.</title>
        <authorList>
            <person name="Barrero R.A."/>
            <person name="Guerrero F.D."/>
            <person name="Moolhuijzen P."/>
            <person name="Goolsby J.A."/>
            <person name="Tidwell J."/>
            <person name="Bellgard S.E."/>
            <person name="Bellgard M.I."/>
        </authorList>
    </citation>
    <scope>NUCLEOTIDE SEQUENCE</scope>
    <source>
        <tissue evidence="1">Shoot tissue taken approximately 20 cm above the soil surface</tissue>
    </source>
</reference>
<proteinExistence type="predicted"/>
<dbReference type="AlphaFoldDB" id="A0A0A8ZE59"/>
<accession>A0A0A8ZE59</accession>
<sequence length="30" mass="3054">MCGGVATCCTALHAQWFSSPLVGIAETGEL</sequence>
<name>A0A0A8ZE59_ARUDO</name>
<dbReference type="EMBL" id="GBRH01262860">
    <property type="protein sequence ID" value="JAD35035.1"/>
    <property type="molecule type" value="Transcribed_RNA"/>
</dbReference>
<reference evidence="1" key="1">
    <citation type="submission" date="2014-09" db="EMBL/GenBank/DDBJ databases">
        <authorList>
            <person name="Magalhaes I.L.F."/>
            <person name="Oliveira U."/>
            <person name="Santos F.R."/>
            <person name="Vidigal T.H.D.A."/>
            <person name="Brescovit A.D."/>
            <person name="Santos A.J."/>
        </authorList>
    </citation>
    <scope>NUCLEOTIDE SEQUENCE</scope>
    <source>
        <tissue evidence="1">Shoot tissue taken approximately 20 cm above the soil surface</tissue>
    </source>
</reference>
<protein>
    <submittedName>
        <fullName evidence="1">Uncharacterized protein</fullName>
    </submittedName>
</protein>
<organism evidence="1">
    <name type="scientific">Arundo donax</name>
    <name type="common">Giant reed</name>
    <name type="synonym">Donax arundinaceus</name>
    <dbReference type="NCBI Taxonomy" id="35708"/>
    <lineage>
        <taxon>Eukaryota</taxon>
        <taxon>Viridiplantae</taxon>
        <taxon>Streptophyta</taxon>
        <taxon>Embryophyta</taxon>
        <taxon>Tracheophyta</taxon>
        <taxon>Spermatophyta</taxon>
        <taxon>Magnoliopsida</taxon>
        <taxon>Liliopsida</taxon>
        <taxon>Poales</taxon>
        <taxon>Poaceae</taxon>
        <taxon>PACMAD clade</taxon>
        <taxon>Arundinoideae</taxon>
        <taxon>Arundineae</taxon>
        <taxon>Arundo</taxon>
    </lineage>
</organism>